<dbReference type="AlphaFoldDB" id="A0A2M9FW36"/>
<reference evidence="6 7" key="1">
    <citation type="submission" date="2017-11" db="EMBL/GenBank/DDBJ databases">
        <title>Draft genome sequence of Rhizobiales bacterium SY3-13.</title>
        <authorList>
            <person name="Sun C."/>
        </authorList>
    </citation>
    <scope>NUCLEOTIDE SEQUENCE [LARGE SCALE GENOMIC DNA]</scope>
    <source>
        <strain evidence="6 7">SY3-13</strain>
    </source>
</reference>
<dbReference type="Pfam" id="PF00126">
    <property type="entry name" value="HTH_1"/>
    <property type="match status" value="1"/>
</dbReference>
<protein>
    <submittedName>
        <fullName evidence="6">Transcriptional regulator</fullName>
    </submittedName>
</protein>
<dbReference type="SUPFAM" id="SSF46785">
    <property type="entry name" value="Winged helix' DNA-binding domain"/>
    <property type="match status" value="1"/>
</dbReference>
<dbReference type="OrthoDB" id="9794694at2"/>
<dbReference type="GO" id="GO:0006351">
    <property type="term" value="P:DNA-templated transcription"/>
    <property type="evidence" value="ECO:0007669"/>
    <property type="project" value="TreeGrafter"/>
</dbReference>
<name>A0A2M9FW36_9PROT</name>
<dbReference type="Gene3D" id="3.40.190.10">
    <property type="entry name" value="Periplasmic binding protein-like II"/>
    <property type="match status" value="2"/>
</dbReference>
<evidence type="ECO:0000256" key="4">
    <source>
        <dbReference type="ARBA" id="ARBA00023163"/>
    </source>
</evidence>
<dbReference type="InterPro" id="IPR005119">
    <property type="entry name" value="LysR_subst-bd"/>
</dbReference>
<dbReference type="PANTHER" id="PTHR30537">
    <property type="entry name" value="HTH-TYPE TRANSCRIPTIONAL REGULATOR"/>
    <property type="match status" value="1"/>
</dbReference>
<dbReference type="EMBL" id="PHIG01000063">
    <property type="protein sequence ID" value="PJK27649.1"/>
    <property type="molecule type" value="Genomic_DNA"/>
</dbReference>
<evidence type="ECO:0000313" key="6">
    <source>
        <dbReference type="EMBL" id="PJK27649.1"/>
    </source>
</evidence>
<organism evidence="6 7">
    <name type="scientific">Minwuia thermotolerans</name>
    <dbReference type="NCBI Taxonomy" id="2056226"/>
    <lineage>
        <taxon>Bacteria</taxon>
        <taxon>Pseudomonadati</taxon>
        <taxon>Pseudomonadota</taxon>
        <taxon>Alphaproteobacteria</taxon>
        <taxon>Minwuiales</taxon>
        <taxon>Minwuiaceae</taxon>
        <taxon>Minwuia</taxon>
    </lineage>
</organism>
<dbReference type="InterPro" id="IPR036388">
    <property type="entry name" value="WH-like_DNA-bd_sf"/>
</dbReference>
<dbReference type="GO" id="GO:0043565">
    <property type="term" value="F:sequence-specific DNA binding"/>
    <property type="evidence" value="ECO:0007669"/>
    <property type="project" value="TreeGrafter"/>
</dbReference>
<dbReference type="PROSITE" id="PS50931">
    <property type="entry name" value="HTH_LYSR"/>
    <property type="match status" value="1"/>
</dbReference>
<sequence>MARRLPPLNAIRAFEAAARHLSFTRASEELNVTPAAISHQVKGLEDWFGLKLFKRRNREILMTEAGQMLLPGVRDALDLLESTTQRLSASDGGSELRITCMPSFASKWLVPRLSHFRTLYPDIDVLLSTEERMVDLDVEPFDIGIRSGWGQYPGLTVYRLFDDAVFPVCSPGLLNGDKPLRRPQDLAGHVLLHDDYPVGWTEWLAAAGVSGVDPKRGPTFDNSAMLLQAAAEGLGVAMARHALAYADLLAGRLVRPFSITLASDFAYYLVHVPRVAEQPKVAAFRDWLIAEADAYRAEQDAG</sequence>
<dbReference type="Gene3D" id="1.10.10.10">
    <property type="entry name" value="Winged helix-like DNA-binding domain superfamily/Winged helix DNA-binding domain"/>
    <property type="match status" value="1"/>
</dbReference>
<evidence type="ECO:0000313" key="7">
    <source>
        <dbReference type="Proteomes" id="UP000229498"/>
    </source>
</evidence>
<dbReference type="Pfam" id="PF03466">
    <property type="entry name" value="LysR_substrate"/>
    <property type="match status" value="1"/>
</dbReference>
<evidence type="ECO:0000256" key="2">
    <source>
        <dbReference type="ARBA" id="ARBA00023015"/>
    </source>
</evidence>
<dbReference type="GO" id="GO:0003700">
    <property type="term" value="F:DNA-binding transcription factor activity"/>
    <property type="evidence" value="ECO:0007669"/>
    <property type="project" value="InterPro"/>
</dbReference>
<dbReference type="FunFam" id="1.10.10.10:FF:000038">
    <property type="entry name" value="Glycine cleavage system transcriptional activator"/>
    <property type="match status" value="1"/>
</dbReference>
<gene>
    <name evidence="6" type="ORF">CVT23_21870</name>
</gene>
<keyword evidence="3" id="KW-0238">DNA-binding</keyword>
<dbReference type="FunFam" id="3.40.190.10:FF:000017">
    <property type="entry name" value="Glycine cleavage system transcriptional activator"/>
    <property type="match status" value="1"/>
</dbReference>
<dbReference type="PRINTS" id="PR00039">
    <property type="entry name" value="HTHLYSR"/>
</dbReference>
<comment type="similarity">
    <text evidence="1">Belongs to the LysR transcriptional regulatory family.</text>
</comment>
<accession>A0A2M9FW36</accession>
<evidence type="ECO:0000256" key="1">
    <source>
        <dbReference type="ARBA" id="ARBA00009437"/>
    </source>
</evidence>
<dbReference type="NCBIfam" id="NF008352">
    <property type="entry name" value="PRK11139.1"/>
    <property type="match status" value="1"/>
</dbReference>
<proteinExistence type="inferred from homology"/>
<evidence type="ECO:0000256" key="3">
    <source>
        <dbReference type="ARBA" id="ARBA00023125"/>
    </source>
</evidence>
<dbReference type="SUPFAM" id="SSF53850">
    <property type="entry name" value="Periplasmic binding protein-like II"/>
    <property type="match status" value="1"/>
</dbReference>
<dbReference type="InterPro" id="IPR036390">
    <property type="entry name" value="WH_DNA-bd_sf"/>
</dbReference>
<dbReference type="CDD" id="cd08432">
    <property type="entry name" value="PBP2_GcdR_TrpI_HvrB_AmpR_like"/>
    <property type="match status" value="1"/>
</dbReference>
<keyword evidence="4" id="KW-0804">Transcription</keyword>
<dbReference type="PANTHER" id="PTHR30537:SF26">
    <property type="entry name" value="GLYCINE CLEAVAGE SYSTEM TRANSCRIPTIONAL ACTIVATOR"/>
    <property type="match status" value="1"/>
</dbReference>
<dbReference type="InterPro" id="IPR058163">
    <property type="entry name" value="LysR-type_TF_proteobact-type"/>
</dbReference>
<dbReference type="Proteomes" id="UP000229498">
    <property type="component" value="Unassembled WGS sequence"/>
</dbReference>
<keyword evidence="2" id="KW-0805">Transcription regulation</keyword>
<comment type="caution">
    <text evidence="6">The sequence shown here is derived from an EMBL/GenBank/DDBJ whole genome shotgun (WGS) entry which is preliminary data.</text>
</comment>
<feature type="domain" description="HTH lysR-type" evidence="5">
    <location>
        <begin position="6"/>
        <end position="63"/>
    </location>
</feature>
<evidence type="ECO:0000259" key="5">
    <source>
        <dbReference type="PROSITE" id="PS50931"/>
    </source>
</evidence>
<dbReference type="InterPro" id="IPR000847">
    <property type="entry name" value="LysR_HTH_N"/>
</dbReference>
<keyword evidence="7" id="KW-1185">Reference proteome</keyword>